<dbReference type="Pfam" id="PF13476">
    <property type="entry name" value="AAA_23"/>
    <property type="match status" value="1"/>
</dbReference>
<protein>
    <submittedName>
        <fullName evidence="3">Putative ATPase domain containing protein</fullName>
    </submittedName>
</protein>
<reference evidence="3" key="1">
    <citation type="submission" date="2020-03" db="EMBL/GenBank/DDBJ databases">
        <title>The deep terrestrial virosphere.</title>
        <authorList>
            <person name="Holmfeldt K."/>
            <person name="Nilsson E."/>
            <person name="Simone D."/>
            <person name="Lopez-Fernandez M."/>
            <person name="Wu X."/>
            <person name="de Brujin I."/>
            <person name="Lundin D."/>
            <person name="Andersson A."/>
            <person name="Bertilsson S."/>
            <person name="Dopson M."/>
        </authorList>
    </citation>
    <scope>NUCLEOTIDE SEQUENCE</scope>
    <source>
        <strain evidence="3">MM171B01422</strain>
    </source>
</reference>
<dbReference type="InterPro" id="IPR038729">
    <property type="entry name" value="Rad50/SbcC_AAA"/>
</dbReference>
<name>A0A6M3M4I1_9ZZZZ</name>
<organism evidence="3">
    <name type="scientific">viral metagenome</name>
    <dbReference type="NCBI Taxonomy" id="1070528"/>
    <lineage>
        <taxon>unclassified sequences</taxon>
        <taxon>metagenomes</taxon>
        <taxon>organismal metagenomes</taxon>
    </lineage>
</organism>
<dbReference type="InterPro" id="IPR027417">
    <property type="entry name" value="P-loop_NTPase"/>
</dbReference>
<dbReference type="PANTHER" id="PTHR32182:SF22">
    <property type="entry name" value="ATP-DEPENDENT ENDONUCLEASE, OLD FAMILY-RELATED"/>
    <property type="match status" value="1"/>
</dbReference>
<dbReference type="SUPFAM" id="SSF52540">
    <property type="entry name" value="P-loop containing nucleoside triphosphate hydrolases"/>
    <property type="match status" value="1"/>
</dbReference>
<keyword evidence="1" id="KW-0175">Coiled coil</keyword>
<evidence type="ECO:0000313" key="3">
    <source>
        <dbReference type="EMBL" id="QJB02198.1"/>
    </source>
</evidence>
<gene>
    <name evidence="3" type="ORF">MM171B01422_0014</name>
</gene>
<evidence type="ECO:0000259" key="2">
    <source>
        <dbReference type="Pfam" id="PF13476"/>
    </source>
</evidence>
<sequence>MTEPKHIVSLKAQNLMNLTAVEIQPKGNTVVISGKNAAGKSNVLRAIEFALSGKALKAAPEPVRHGEKSGEIILDLGDIIVTRKFTNERSTLVIENKDGVVFKSPQALLDKFRGNISFDPLEFSRLPEKQQMETLLELIDLPIDLDKLDQNRKKLYDERTAVNRSIKELEGQISGLNSYQDVPEDELSAVDVMDELQAATQQIATNQRNKDRLMEYINTRDRAYKKLETLESEMNEIKRNIAAFTLEIDSISGEINAMIDPDLEIFKCKLEDVETINNKIRQNNSKKALVSRMADKQAVSNRLSFEILSIDDLKEQTIEEANMPIQGLGFNETGVTFDNIPLSQCSSAEQKKISVAIGMAINPELRVLWISDASLLDHESIEQVKAMAIEHDYQLFLELVDESGKLGIVIEDGAVVAVN</sequence>
<dbReference type="GO" id="GO:0006302">
    <property type="term" value="P:double-strand break repair"/>
    <property type="evidence" value="ECO:0007669"/>
    <property type="project" value="InterPro"/>
</dbReference>
<accession>A0A6M3M4I1</accession>
<dbReference type="AlphaFoldDB" id="A0A6M3M4I1"/>
<dbReference type="EMBL" id="MT143765">
    <property type="protein sequence ID" value="QJB02198.1"/>
    <property type="molecule type" value="Genomic_DNA"/>
</dbReference>
<dbReference type="PANTHER" id="PTHR32182">
    <property type="entry name" value="DNA REPLICATION AND REPAIR PROTEIN RECF"/>
    <property type="match status" value="1"/>
</dbReference>
<dbReference type="Gene3D" id="3.40.50.300">
    <property type="entry name" value="P-loop containing nucleotide triphosphate hydrolases"/>
    <property type="match status" value="1"/>
</dbReference>
<proteinExistence type="predicted"/>
<dbReference type="GO" id="GO:0016887">
    <property type="term" value="F:ATP hydrolysis activity"/>
    <property type="evidence" value="ECO:0007669"/>
    <property type="project" value="InterPro"/>
</dbReference>
<dbReference type="GO" id="GO:0000731">
    <property type="term" value="P:DNA synthesis involved in DNA repair"/>
    <property type="evidence" value="ECO:0007669"/>
    <property type="project" value="TreeGrafter"/>
</dbReference>
<evidence type="ECO:0000256" key="1">
    <source>
        <dbReference type="SAM" id="Coils"/>
    </source>
</evidence>
<feature type="coiled-coil region" evidence="1">
    <location>
        <begin position="213"/>
        <end position="247"/>
    </location>
</feature>
<feature type="domain" description="Rad50/SbcC-type AAA" evidence="2">
    <location>
        <begin position="9"/>
        <end position="241"/>
    </location>
</feature>